<evidence type="ECO:0000259" key="5">
    <source>
        <dbReference type="Pfam" id="PF26580"/>
    </source>
</evidence>
<evidence type="ECO:0000256" key="3">
    <source>
        <dbReference type="SAM" id="MobiDB-lite"/>
    </source>
</evidence>
<dbReference type="RefSeq" id="WP_201947380.1">
    <property type="nucleotide sequence ID" value="NZ_JAERRJ010000005.1"/>
</dbReference>
<feature type="domain" description="Low molecular weight antigen MTB12-like C-terminal" evidence="5">
    <location>
        <begin position="51"/>
        <end position="163"/>
    </location>
</feature>
<name>A0ABS1M3Y9_9NOCA</name>
<evidence type="ECO:0000256" key="1">
    <source>
        <dbReference type="ARBA" id="ARBA00022729"/>
    </source>
</evidence>
<feature type="compositionally biased region" description="Low complexity" evidence="3">
    <location>
        <begin position="34"/>
        <end position="48"/>
    </location>
</feature>
<keyword evidence="1 4" id="KW-0732">Signal</keyword>
<evidence type="ECO:0000256" key="2">
    <source>
        <dbReference type="ARBA" id="ARBA00093774"/>
    </source>
</evidence>
<gene>
    <name evidence="6" type="ORF">JK358_13310</name>
</gene>
<evidence type="ECO:0000313" key="6">
    <source>
        <dbReference type="EMBL" id="MBL1075373.1"/>
    </source>
</evidence>
<accession>A0ABS1M3Y9</accession>
<evidence type="ECO:0000256" key="4">
    <source>
        <dbReference type="SAM" id="SignalP"/>
    </source>
</evidence>
<dbReference type="InterPro" id="IPR058644">
    <property type="entry name" value="Mtb12-like_C"/>
</dbReference>
<sequence length="168" mass="17057">MKLHMIGRLGVAALAGASVLALAGCGSDDKPATKAKTTTTTKATAAANTPPVPTVAELNQELTDTLNPAVPDAQKVANFEDGEAALAKDPEMISKLVTAYQQNNVTIQVTDVTSLGDALSASANVSINGGAPSVVTVPFVAQDGKWKLQKAWACAGLQNLGQASPACD</sequence>
<keyword evidence="7" id="KW-1185">Reference proteome</keyword>
<feature type="signal peptide" evidence="4">
    <location>
        <begin position="1"/>
        <end position="23"/>
    </location>
</feature>
<comment type="similarity">
    <text evidence="2">Belongs to the MTB12 family.</text>
</comment>
<protein>
    <recommendedName>
        <fullName evidence="5">Low molecular weight antigen MTB12-like C-terminal domain-containing protein</fullName>
    </recommendedName>
</protein>
<dbReference type="EMBL" id="JAERRJ010000005">
    <property type="protein sequence ID" value="MBL1075373.1"/>
    <property type="molecule type" value="Genomic_DNA"/>
</dbReference>
<dbReference type="Pfam" id="PF26580">
    <property type="entry name" value="Mtb12_C"/>
    <property type="match status" value="1"/>
</dbReference>
<dbReference type="Proteomes" id="UP000602198">
    <property type="component" value="Unassembled WGS sequence"/>
</dbReference>
<evidence type="ECO:0000313" key="7">
    <source>
        <dbReference type="Proteomes" id="UP000602198"/>
    </source>
</evidence>
<proteinExistence type="inferred from homology"/>
<feature type="chain" id="PRO_5045837746" description="Low molecular weight antigen MTB12-like C-terminal domain-containing protein" evidence="4">
    <location>
        <begin position="24"/>
        <end position="168"/>
    </location>
</feature>
<reference evidence="6 7" key="1">
    <citation type="submission" date="2021-01" db="EMBL/GenBank/DDBJ databases">
        <title>WGS of actinomycetes isolated from Thailand.</title>
        <authorList>
            <person name="Thawai C."/>
        </authorList>
    </citation>
    <scope>NUCLEOTIDE SEQUENCE [LARGE SCALE GENOMIC DNA]</scope>
    <source>
        <strain evidence="6 7">LPG 2</strain>
    </source>
</reference>
<dbReference type="PROSITE" id="PS51257">
    <property type="entry name" value="PROKAR_LIPOPROTEIN"/>
    <property type="match status" value="1"/>
</dbReference>
<comment type="caution">
    <text evidence="6">The sequence shown here is derived from an EMBL/GenBank/DDBJ whole genome shotgun (WGS) entry which is preliminary data.</text>
</comment>
<feature type="region of interest" description="Disordered" evidence="3">
    <location>
        <begin position="28"/>
        <end position="48"/>
    </location>
</feature>
<organism evidence="6 7">
    <name type="scientific">Nocardia acididurans</name>
    <dbReference type="NCBI Taxonomy" id="2802282"/>
    <lineage>
        <taxon>Bacteria</taxon>
        <taxon>Bacillati</taxon>
        <taxon>Actinomycetota</taxon>
        <taxon>Actinomycetes</taxon>
        <taxon>Mycobacteriales</taxon>
        <taxon>Nocardiaceae</taxon>
        <taxon>Nocardia</taxon>
    </lineage>
</organism>